<organism evidence="4">
    <name type="scientific">freshwater metagenome</name>
    <dbReference type="NCBI Taxonomy" id="449393"/>
    <lineage>
        <taxon>unclassified sequences</taxon>
        <taxon>metagenomes</taxon>
        <taxon>ecological metagenomes</taxon>
    </lineage>
</organism>
<evidence type="ECO:0000313" key="5">
    <source>
        <dbReference type="EMBL" id="CAB4997862.1"/>
    </source>
</evidence>
<name>A0A6J7KLT9_9ZZZZ</name>
<dbReference type="InterPro" id="IPR000120">
    <property type="entry name" value="Amidase"/>
</dbReference>
<reference evidence="4" key="1">
    <citation type="submission" date="2020-05" db="EMBL/GenBank/DDBJ databases">
        <authorList>
            <person name="Chiriac C."/>
            <person name="Salcher M."/>
            <person name="Ghai R."/>
            <person name="Kavagutti S V."/>
        </authorList>
    </citation>
    <scope>NUCLEOTIDE SEQUENCE</scope>
</reference>
<dbReference type="EMBL" id="CAFBOL010000054">
    <property type="protein sequence ID" value="CAB4997862.1"/>
    <property type="molecule type" value="Genomic_DNA"/>
</dbReference>
<proteinExistence type="predicted"/>
<dbReference type="Gene3D" id="3.90.1300.10">
    <property type="entry name" value="Amidase signature (AS) domain"/>
    <property type="match status" value="1"/>
</dbReference>
<accession>A0A6J7KLT9</accession>
<gene>
    <name evidence="3" type="ORF">UFOPK2656_03402</name>
    <name evidence="4" type="ORF">UFOPK3651_03276</name>
    <name evidence="5" type="ORF">UFOPK3931_01929</name>
    <name evidence="2" type="ORF">UFOPK4189_02568</name>
</gene>
<dbReference type="EMBL" id="CAEZYF010000038">
    <property type="protein sequence ID" value="CAB4748710.1"/>
    <property type="molecule type" value="Genomic_DNA"/>
</dbReference>
<dbReference type="EMBL" id="CAFBMT010000034">
    <property type="protein sequence ID" value="CAB4957288.1"/>
    <property type="molecule type" value="Genomic_DNA"/>
</dbReference>
<protein>
    <submittedName>
        <fullName evidence="4">Unannotated protein</fullName>
    </submittedName>
</protein>
<dbReference type="GO" id="GO:0003824">
    <property type="term" value="F:catalytic activity"/>
    <property type="evidence" value="ECO:0007669"/>
    <property type="project" value="InterPro"/>
</dbReference>
<evidence type="ECO:0000313" key="4">
    <source>
        <dbReference type="EMBL" id="CAB4957288.1"/>
    </source>
</evidence>
<dbReference type="Pfam" id="PF01425">
    <property type="entry name" value="Amidase"/>
    <property type="match status" value="1"/>
</dbReference>
<dbReference type="PANTHER" id="PTHR11895">
    <property type="entry name" value="TRANSAMIDASE"/>
    <property type="match status" value="1"/>
</dbReference>
<sequence length="464" mass="48727">MTTPWDPLHQLASAVRARHVSSRELVGEALARIERVESSLHAWVVLDGDRALAEADAVDARIASGEDVGPLAGIPLGVKDMEPATGYVTTYGSLIHRDDAPATADSVLVARLRAAGCVVLGKLNTPEYGFSADTTSPVMGSTHNPWQLGRSPGGSSGACAAMLVSNAVPLVTAGDSGGSIRIPAALCGLPGYKPSNGRTPVGGPTPPGNGWLGVRSIMARTVADHVYALGALVGHEATDLHSIPTSSWPSSVVAQLPTRVVWAPAPGWPVDDEIARVCAAALQRLVAAGVEVIAVDSFVQGIPLLDYYTVATVYQQRLHGHRRGTPEWEMLDRGIRAQVDHADQRVSAADFVRSLDAAHRHNLDLQAHFEAAPILLCPTVAGQTAACGAQGTVNGEETIFWAPFTQLFNLTRHPAGSVPCGFTDDGMPVGLQVVGSQQDDLSVLAAMAAFEQLFADDRRPIVTA</sequence>
<dbReference type="SUPFAM" id="SSF75304">
    <property type="entry name" value="Amidase signature (AS) enzymes"/>
    <property type="match status" value="1"/>
</dbReference>
<dbReference type="AlphaFoldDB" id="A0A6J7KLT9"/>
<evidence type="ECO:0000259" key="1">
    <source>
        <dbReference type="Pfam" id="PF01425"/>
    </source>
</evidence>
<dbReference type="EMBL" id="CAESGF010000018">
    <property type="protein sequence ID" value="CAB4364806.1"/>
    <property type="molecule type" value="Genomic_DNA"/>
</dbReference>
<feature type="domain" description="Amidase" evidence="1">
    <location>
        <begin position="24"/>
        <end position="444"/>
    </location>
</feature>
<dbReference type="PANTHER" id="PTHR11895:SF7">
    <property type="entry name" value="GLUTAMYL-TRNA(GLN) AMIDOTRANSFERASE SUBUNIT A, MITOCHONDRIAL"/>
    <property type="match status" value="1"/>
</dbReference>
<evidence type="ECO:0000313" key="3">
    <source>
        <dbReference type="EMBL" id="CAB4748710.1"/>
    </source>
</evidence>
<dbReference type="InterPro" id="IPR036928">
    <property type="entry name" value="AS_sf"/>
</dbReference>
<dbReference type="InterPro" id="IPR023631">
    <property type="entry name" value="Amidase_dom"/>
</dbReference>
<evidence type="ECO:0000313" key="2">
    <source>
        <dbReference type="EMBL" id="CAB4364806.1"/>
    </source>
</evidence>